<protein>
    <recommendedName>
        <fullName evidence="14">2-C-methyl-D-erythritol 2,4-cyclodiphosphate synthase</fullName>
        <ecNumber evidence="14">4.6.1.12</ecNumber>
    </recommendedName>
</protein>
<comment type="pathway">
    <text evidence="5">Amino-acid biosynthesis; L-histidine biosynthesis; L-histidine from 5-phospho-alpha-D-ribose 1-diphosphate: step 2/9.</text>
</comment>
<evidence type="ECO:0000256" key="9">
    <source>
        <dbReference type="ARBA" id="ARBA00022801"/>
    </source>
</evidence>
<reference evidence="17" key="1">
    <citation type="journal article" date="2013" name="Proc. Natl. Acad. Sci. U.S.A.">
        <title>Genome structure and metabolic features in the red seaweed Chondrus crispus shed light on evolution of the Archaeplastida.</title>
        <authorList>
            <person name="Collen J."/>
            <person name="Porcel B."/>
            <person name="Carre W."/>
            <person name="Ball S.G."/>
            <person name="Chaparro C."/>
            <person name="Tonon T."/>
            <person name="Barbeyron T."/>
            <person name="Michel G."/>
            <person name="Noel B."/>
            <person name="Valentin K."/>
            <person name="Elias M."/>
            <person name="Artiguenave F."/>
            <person name="Arun A."/>
            <person name="Aury J.M."/>
            <person name="Barbosa-Neto J.F."/>
            <person name="Bothwell J.H."/>
            <person name="Bouget F.Y."/>
            <person name="Brillet L."/>
            <person name="Cabello-Hurtado F."/>
            <person name="Capella-Gutierrez S."/>
            <person name="Charrier B."/>
            <person name="Cladiere L."/>
            <person name="Cock J.M."/>
            <person name="Coelho S.M."/>
            <person name="Colleoni C."/>
            <person name="Czjzek M."/>
            <person name="Da Silva C."/>
            <person name="Delage L."/>
            <person name="Denoeud F."/>
            <person name="Deschamps P."/>
            <person name="Dittami S.M."/>
            <person name="Gabaldon T."/>
            <person name="Gachon C.M."/>
            <person name="Groisillier A."/>
            <person name="Herve C."/>
            <person name="Jabbari K."/>
            <person name="Katinka M."/>
            <person name="Kloareg B."/>
            <person name="Kowalczyk N."/>
            <person name="Labadie K."/>
            <person name="Leblanc C."/>
            <person name="Lopez P.J."/>
            <person name="McLachlan D.H."/>
            <person name="Meslet-Cladiere L."/>
            <person name="Moustafa A."/>
            <person name="Nehr Z."/>
            <person name="Nyvall Collen P."/>
            <person name="Panaud O."/>
            <person name="Partensky F."/>
            <person name="Poulain J."/>
            <person name="Rensing S.A."/>
            <person name="Rousvoal S."/>
            <person name="Samson G."/>
            <person name="Symeonidi A."/>
            <person name="Weissenbach J."/>
            <person name="Zambounis A."/>
            <person name="Wincker P."/>
            <person name="Boyen C."/>
        </authorList>
    </citation>
    <scope>NUCLEOTIDE SEQUENCE [LARGE SCALE GENOMIC DNA]</scope>
    <source>
        <strain evidence="17">cv. Stackhouse</strain>
    </source>
</reference>
<keyword evidence="11" id="KW-0368">Histidine biosynthesis</keyword>
<evidence type="ECO:0000259" key="15">
    <source>
        <dbReference type="Pfam" id="PF02542"/>
    </source>
</evidence>
<accession>R7QC45</accession>
<dbReference type="NCBIfam" id="TIGR00151">
    <property type="entry name" value="ispF"/>
    <property type="match status" value="1"/>
</dbReference>
<dbReference type="Pfam" id="PF01503">
    <property type="entry name" value="PRA-PH"/>
    <property type="match status" value="1"/>
</dbReference>
<dbReference type="SUPFAM" id="SSF69765">
    <property type="entry name" value="IpsF-like"/>
    <property type="match status" value="1"/>
</dbReference>
<keyword evidence="13 14" id="KW-0456">Lyase</keyword>
<evidence type="ECO:0000256" key="5">
    <source>
        <dbReference type="ARBA" id="ARBA00005204"/>
    </source>
</evidence>
<dbReference type="GO" id="GO:0046872">
    <property type="term" value="F:metal ion binding"/>
    <property type="evidence" value="ECO:0007669"/>
    <property type="project" value="UniProtKB-KW"/>
</dbReference>
<evidence type="ECO:0000256" key="14">
    <source>
        <dbReference type="RuleBase" id="RU004395"/>
    </source>
</evidence>
<evidence type="ECO:0000256" key="7">
    <source>
        <dbReference type="ARBA" id="ARBA00022723"/>
    </source>
</evidence>
<dbReference type="InterPro" id="IPR036571">
    <property type="entry name" value="MECDP_synthase_sf"/>
</dbReference>
<keyword evidence="17" id="KW-1185">Reference proteome</keyword>
<dbReference type="NCBIfam" id="TIGR03188">
    <property type="entry name" value="histidine_hisI"/>
    <property type="match status" value="1"/>
</dbReference>
<dbReference type="HAMAP" id="MF_01020">
    <property type="entry name" value="HisE"/>
    <property type="match status" value="1"/>
</dbReference>
<dbReference type="RefSeq" id="XP_005715891.1">
    <property type="nucleotide sequence ID" value="XM_005715834.1"/>
</dbReference>
<comment type="catalytic activity">
    <reaction evidence="2">
        <text>1-(5-phospho-beta-D-ribosyl)-ATP + H2O = 1-(5-phospho-beta-D-ribosyl)-5'-AMP + diphosphate + H(+)</text>
        <dbReference type="Rhea" id="RHEA:22828"/>
        <dbReference type="ChEBI" id="CHEBI:15377"/>
        <dbReference type="ChEBI" id="CHEBI:15378"/>
        <dbReference type="ChEBI" id="CHEBI:33019"/>
        <dbReference type="ChEBI" id="CHEBI:59457"/>
        <dbReference type="ChEBI" id="CHEBI:73183"/>
        <dbReference type="EC" id="3.6.1.31"/>
    </reaction>
</comment>
<dbReference type="Gramene" id="CDF36072">
    <property type="protein sequence ID" value="CDF36072"/>
    <property type="gene ID" value="CHC_T00009483001"/>
</dbReference>
<dbReference type="GeneID" id="17323605"/>
<dbReference type="CDD" id="cd11534">
    <property type="entry name" value="NTP-PPase_HisIE_like"/>
    <property type="match status" value="1"/>
</dbReference>
<dbReference type="GO" id="GO:0000105">
    <property type="term" value="P:L-histidine biosynthetic process"/>
    <property type="evidence" value="ECO:0007669"/>
    <property type="project" value="UniProtKB-UniPathway"/>
</dbReference>
<dbReference type="Gene3D" id="3.30.1330.50">
    <property type="entry name" value="2-C-methyl-D-erythritol 2,4-cyclodiphosphate synthase"/>
    <property type="match status" value="1"/>
</dbReference>
<evidence type="ECO:0000256" key="1">
    <source>
        <dbReference type="ARBA" id="ARBA00000200"/>
    </source>
</evidence>
<dbReference type="GO" id="GO:0016114">
    <property type="term" value="P:terpenoid biosynthetic process"/>
    <property type="evidence" value="ECO:0007669"/>
    <property type="project" value="InterPro"/>
</dbReference>
<dbReference type="InterPro" id="IPR008179">
    <property type="entry name" value="HisE"/>
</dbReference>
<evidence type="ECO:0000256" key="3">
    <source>
        <dbReference type="ARBA" id="ARBA00001968"/>
    </source>
</evidence>
<evidence type="ECO:0000313" key="17">
    <source>
        <dbReference type="Proteomes" id="UP000012073"/>
    </source>
</evidence>
<evidence type="ECO:0000256" key="13">
    <source>
        <dbReference type="ARBA" id="ARBA00023239"/>
    </source>
</evidence>
<evidence type="ECO:0000313" key="16">
    <source>
        <dbReference type="EMBL" id="CDF36072.1"/>
    </source>
</evidence>
<dbReference type="FunFam" id="3.30.1330.50:FF:000003">
    <property type="entry name" value="2-C-methyl-D-erythritol 2,4-cyclodiphosphate synthase"/>
    <property type="match status" value="1"/>
</dbReference>
<dbReference type="Gene3D" id="1.10.287.1080">
    <property type="entry name" value="MazG-like"/>
    <property type="match status" value="1"/>
</dbReference>
<comment type="catalytic activity">
    <reaction evidence="1 14">
        <text>4-CDP-2-C-methyl-D-erythritol 2-phosphate = 2-C-methyl-D-erythritol 2,4-cyclic diphosphate + CMP</text>
        <dbReference type="Rhea" id="RHEA:23864"/>
        <dbReference type="ChEBI" id="CHEBI:57919"/>
        <dbReference type="ChEBI" id="CHEBI:58483"/>
        <dbReference type="ChEBI" id="CHEBI:60377"/>
        <dbReference type="EC" id="4.6.1.12"/>
    </reaction>
</comment>
<dbReference type="PANTHER" id="PTHR43181:SF1">
    <property type="entry name" value="2-C-METHYL-D-ERYTHRITOL 2,4-CYCLODIPHOSPHATE SYNTHASE, CHLOROPLASTIC"/>
    <property type="match status" value="1"/>
</dbReference>
<dbReference type="EC" id="4.6.1.12" evidence="14"/>
<keyword evidence="6" id="KW-0028">Amino-acid biosynthesis</keyword>
<dbReference type="GO" id="GO:0008685">
    <property type="term" value="F:2-C-methyl-D-erythritol 2,4-cyclodiphosphate synthase activity"/>
    <property type="evidence" value="ECO:0007669"/>
    <property type="project" value="UniProtKB-EC"/>
</dbReference>
<organism evidence="16 17">
    <name type="scientific">Chondrus crispus</name>
    <name type="common">Carrageen Irish moss</name>
    <name type="synonym">Polymorpha crispa</name>
    <dbReference type="NCBI Taxonomy" id="2769"/>
    <lineage>
        <taxon>Eukaryota</taxon>
        <taxon>Rhodophyta</taxon>
        <taxon>Florideophyceae</taxon>
        <taxon>Rhodymeniophycidae</taxon>
        <taxon>Gigartinales</taxon>
        <taxon>Gigartinaceae</taxon>
        <taxon>Chondrus</taxon>
    </lineage>
</organism>
<dbReference type="GO" id="GO:0004636">
    <property type="term" value="F:phosphoribosyl-ATP diphosphatase activity"/>
    <property type="evidence" value="ECO:0007669"/>
    <property type="project" value="UniProtKB-EC"/>
</dbReference>
<comment type="cofactor">
    <cofactor evidence="3">
        <name>a divalent metal cation</name>
        <dbReference type="ChEBI" id="CHEBI:60240"/>
    </cofactor>
</comment>
<keyword evidence="9" id="KW-0378">Hydrolase</keyword>
<dbReference type="HAMAP" id="MF_00107">
    <property type="entry name" value="IspF"/>
    <property type="match status" value="1"/>
</dbReference>
<evidence type="ECO:0000256" key="6">
    <source>
        <dbReference type="ARBA" id="ARBA00022605"/>
    </source>
</evidence>
<dbReference type="PhylomeDB" id="R7QC45"/>
<comment type="pathway">
    <text evidence="4">Isoprenoid biosynthesis; isopentenyl diphosphate biosynthesis via DXP pathway; isopentenyl diphosphate from 1-deoxy-D-xylulose 5-phosphate: step 4/6.</text>
</comment>
<dbReference type="UniPathway" id="UPA00056">
    <property type="reaction ID" value="UER00095"/>
</dbReference>
<dbReference type="AlphaFoldDB" id="R7QC45"/>
<dbReference type="PANTHER" id="PTHR43181">
    <property type="entry name" value="2-C-METHYL-D-ERYTHRITOL 2,4-CYCLODIPHOSPHATE SYNTHASE, CHLOROPLASTIC"/>
    <property type="match status" value="1"/>
</dbReference>
<comment type="similarity">
    <text evidence="14">Belongs to the IspF family.</text>
</comment>
<keyword evidence="7" id="KW-0479">Metal-binding</keyword>
<dbReference type="UniPathway" id="UPA00031">
    <property type="reaction ID" value="UER00007"/>
</dbReference>
<dbReference type="SUPFAM" id="SSF101386">
    <property type="entry name" value="all-alpha NTP pyrophosphatases"/>
    <property type="match status" value="1"/>
</dbReference>
<dbReference type="OrthoDB" id="2015434at2759"/>
<evidence type="ECO:0000256" key="4">
    <source>
        <dbReference type="ARBA" id="ARBA00004709"/>
    </source>
</evidence>
<dbReference type="GO" id="GO:0019288">
    <property type="term" value="P:isopentenyl diphosphate biosynthetic process, methylerythritol 4-phosphate pathway"/>
    <property type="evidence" value="ECO:0007669"/>
    <property type="project" value="UniProtKB-UniPathway"/>
</dbReference>
<dbReference type="InterPro" id="IPR021130">
    <property type="entry name" value="PRib-ATP_PPHydrolase-like"/>
</dbReference>
<dbReference type="PROSITE" id="PS01350">
    <property type="entry name" value="ISPF"/>
    <property type="match status" value="1"/>
</dbReference>
<dbReference type="InterPro" id="IPR020555">
    <property type="entry name" value="MECDP_synthase_CS"/>
</dbReference>
<dbReference type="KEGG" id="ccp:CHC_T00009483001"/>
<evidence type="ECO:0000256" key="8">
    <source>
        <dbReference type="ARBA" id="ARBA00022741"/>
    </source>
</evidence>
<dbReference type="STRING" id="2769.R7QC45"/>
<name>R7QC45_CHOCR</name>
<dbReference type="InterPro" id="IPR003526">
    <property type="entry name" value="MECDP_synthase"/>
</dbReference>
<dbReference type="OMA" id="MPHERIH"/>
<dbReference type="GO" id="GO:0005524">
    <property type="term" value="F:ATP binding"/>
    <property type="evidence" value="ECO:0007669"/>
    <property type="project" value="UniProtKB-KW"/>
</dbReference>
<sequence>MNSLPTTLATNRPCESNFHKAEHAEKISTGLGARKMMRPAFVNFTTHRLPKASQQIRRVACSTSRPQVVAVSDMRIGHGFDLHRLEPGLPLILGGVALEHDRGCAGHSDGDAVYHCVVDAVLGALSLPDIGQLFPDTDSRFKDCESHVFMTAAYERMQKKGFKIGNIDVTIILERPKLSPHKALIRQNIADLLHVDIENVNVKAKTHEKVDAIGENRAVSVHAVTLLVSDHETAAPAAAEVIAEASAGKAVTERLLGLVGDRTKAIQNVTQNGNRTKLFSKGRQKIAQKVGEEAVEVVIDATSDNIEGVIKESADLLYHLNVLWADVGVKPDDVWAELESREGTSGIKEKASRPV</sequence>
<keyword evidence="8" id="KW-0547">Nucleotide-binding</keyword>
<evidence type="ECO:0000256" key="10">
    <source>
        <dbReference type="ARBA" id="ARBA00022840"/>
    </source>
</evidence>
<feature type="domain" description="2-C-methyl-D-erythritol 2,4-cyclodiphosphate synthase" evidence="15">
    <location>
        <begin position="74"/>
        <end position="227"/>
    </location>
</feature>
<dbReference type="CDD" id="cd00554">
    <property type="entry name" value="MECDP_synthase"/>
    <property type="match status" value="1"/>
</dbReference>
<keyword evidence="12 14" id="KW-0414">Isoprene biosynthesis</keyword>
<proteinExistence type="inferred from homology"/>
<evidence type="ECO:0000256" key="11">
    <source>
        <dbReference type="ARBA" id="ARBA00023102"/>
    </source>
</evidence>
<dbReference type="Proteomes" id="UP000012073">
    <property type="component" value="Unassembled WGS sequence"/>
</dbReference>
<dbReference type="EMBL" id="HG001759">
    <property type="protein sequence ID" value="CDF36072.1"/>
    <property type="molecule type" value="Genomic_DNA"/>
</dbReference>
<evidence type="ECO:0000256" key="12">
    <source>
        <dbReference type="ARBA" id="ARBA00023229"/>
    </source>
</evidence>
<gene>
    <name evidence="16" type="ORF">CHC_T00009483001</name>
</gene>
<evidence type="ECO:0000256" key="2">
    <source>
        <dbReference type="ARBA" id="ARBA00001460"/>
    </source>
</evidence>
<keyword evidence="10" id="KW-0067">ATP-binding</keyword>
<dbReference type="Pfam" id="PF02542">
    <property type="entry name" value="YgbB"/>
    <property type="match status" value="1"/>
</dbReference>